<dbReference type="RefSeq" id="WP_354600168.1">
    <property type="nucleotide sequence ID" value="NZ_JBEWZI010000004.1"/>
</dbReference>
<dbReference type="InterPro" id="IPR035965">
    <property type="entry name" value="PAS-like_dom_sf"/>
</dbReference>
<dbReference type="Gene3D" id="1.10.287.130">
    <property type="match status" value="1"/>
</dbReference>
<evidence type="ECO:0000256" key="4">
    <source>
        <dbReference type="ARBA" id="ARBA00022679"/>
    </source>
</evidence>
<keyword evidence="8" id="KW-0902">Two-component regulatory system</keyword>
<evidence type="ECO:0000313" key="12">
    <source>
        <dbReference type="Proteomes" id="UP001549691"/>
    </source>
</evidence>
<dbReference type="SUPFAM" id="SSF55874">
    <property type="entry name" value="ATPase domain of HSP90 chaperone/DNA topoisomerase II/histidine kinase"/>
    <property type="match status" value="1"/>
</dbReference>
<name>A0ABV2TL07_9RHOO</name>
<proteinExistence type="predicted"/>
<dbReference type="PROSITE" id="PS50112">
    <property type="entry name" value="PAS"/>
    <property type="match status" value="1"/>
</dbReference>
<feature type="domain" description="PAS" evidence="10">
    <location>
        <begin position="14"/>
        <end position="54"/>
    </location>
</feature>
<dbReference type="SMART" id="SM00091">
    <property type="entry name" value="PAS"/>
    <property type="match status" value="1"/>
</dbReference>
<evidence type="ECO:0000256" key="5">
    <source>
        <dbReference type="ARBA" id="ARBA00022741"/>
    </source>
</evidence>
<dbReference type="SMART" id="SM00387">
    <property type="entry name" value="HATPase_c"/>
    <property type="match status" value="1"/>
</dbReference>
<dbReference type="NCBIfam" id="TIGR00229">
    <property type="entry name" value="sensory_box"/>
    <property type="match status" value="1"/>
</dbReference>
<organism evidence="11 12">
    <name type="scientific">Uliginosibacterium flavum</name>
    <dbReference type="NCBI Taxonomy" id="1396831"/>
    <lineage>
        <taxon>Bacteria</taxon>
        <taxon>Pseudomonadati</taxon>
        <taxon>Pseudomonadota</taxon>
        <taxon>Betaproteobacteria</taxon>
        <taxon>Rhodocyclales</taxon>
        <taxon>Zoogloeaceae</taxon>
        <taxon>Uliginosibacterium</taxon>
    </lineage>
</organism>
<evidence type="ECO:0000259" key="9">
    <source>
        <dbReference type="PROSITE" id="PS50109"/>
    </source>
</evidence>
<dbReference type="SUPFAM" id="SSF47384">
    <property type="entry name" value="Homodimeric domain of signal transducing histidine kinase"/>
    <property type="match status" value="1"/>
</dbReference>
<dbReference type="PANTHER" id="PTHR43065:SF50">
    <property type="entry name" value="HISTIDINE KINASE"/>
    <property type="match status" value="1"/>
</dbReference>
<dbReference type="CDD" id="cd00130">
    <property type="entry name" value="PAS"/>
    <property type="match status" value="1"/>
</dbReference>
<dbReference type="Pfam" id="PF00989">
    <property type="entry name" value="PAS"/>
    <property type="match status" value="1"/>
</dbReference>
<dbReference type="GO" id="GO:0005524">
    <property type="term" value="F:ATP binding"/>
    <property type="evidence" value="ECO:0007669"/>
    <property type="project" value="UniProtKB-KW"/>
</dbReference>
<dbReference type="PANTHER" id="PTHR43065">
    <property type="entry name" value="SENSOR HISTIDINE KINASE"/>
    <property type="match status" value="1"/>
</dbReference>
<feature type="domain" description="Histidine kinase" evidence="9">
    <location>
        <begin position="168"/>
        <end position="413"/>
    </location>
</feature>
<dbReference type="PROSITE" id="PS50109">
    <property type="entry name" value="HIS_KIN"/>
    <property type="match status" value="1"/>
</dbReference>
<dbReference type="InterPro" id="IPR003661">
    <property type="entry name" value="HisK_dim/P_dom"/>
</dbReference>
<evidence type="ECO:0000256" key="2">
    <source>
        <dbReference type="ARBA" id="ARBA00012438"/>
    </source>
</evidence>
<dbReference type="SUPFAM" id="SSF55785">
    <property type="entry name" value="PYP-like sensor domain (PAS domain)"/>
    <property type="match status" value="1"/>
</dbReference>
<evidence type="ECO:0000256" key="1">
    <source>
        <dbReference type="ARBA" id="ARBA00000085"/>
    </source>
</evidence>
<sequence length="418" mass="46258">MNNSPQTPVFTDLLLDTLSEGVLVLDACHTITYSNRAARYLLGYSNAELVGQSLHAHLQSRHRDGTPYPVNESPFSWLHRGGAFCFIEDVFWHKNGSPLDVEITANPLSEPAPGAIVVFRDIAERKNSQAKLLKAFQDLDALNLRLDKAHGQLLQNEKLASVGQLAAGMAHEINNPIGFVSSNLNSLEKHVQALLRLVDHYERLEQDGYIPVAKCEALTLLKQSIDFRYLRDDVQDLLCESRQGVERVRKIVKSLKDFSREGNEYQWSEIDLHHCLESTLDVLSREFNGRCELLRDYGEIPHVFCLASEINQVLMSVLLNAAQAIGERGTISISTHREQDNAIIEITDTGCGIVPEAMPHIFDPFFTTKTIGAGTGLGLSVAYGTIQRHGGNIEIDSSPGKGSTVRISLPIKPGEVAK</sequence>
<keyword evidence="4" id="KW-0808">Transferase</keyword>
<dbReference type="PRINTS" id="PR00344">
    <property type="entry name" value="BCTRLSENSOR"/>
</dbReference>
<dbReference type="Gene3D" id="3.30.565.10">
    <property type="entry name" value="Histidine kinase-like ATPase, C-terminal domain"/>
    <property type="match status" value="1"/>
</dbReference>
<keyword evidence="7 11" id="KW-0067">ATP-binding</keyword>
<keyword evidence="3" id="KW-0597">Phosphoprotein</keyword>
<protein>
    <recommendedName>
        <fullName evidence="2">histidine kinase</fullName>
        <ecNumber evidence="2">2.7.13.3</ecNumber>
    </recommendedName>
</protein>
<dbReference type="EC" id="2.7.13.3" evidence="2"/>
<evidence type="ECO:0000256" key="7">
    <source>
        <dbReference type="ARBA" id="ARBA00022840"/>
    </source>
</evidence>
<dbReference type="InterPro" id="IPR013767">
    <property type="entry name" value="PAS_fold"/>
</dbReference>
<dbReference type="InterPro" id="IPR036097">
    <property type="entry name" value="HisK_dim/P_sf"/>
</dbReference>
<dbReference type="Proteomes" id="UP001549691">
    <property type="component" value="Unassembled WGS sequence"/>
</dbReference>
<dbReference type="InterPro" id="IPR005467">
    <property type="entry name" value="His_kinase_dom"/>
</dbReference>
<evidence type="ECO:0000256" key="6">
    <source>
        <dbReference type="ARBA" id="ARBA00022777"/>
    </source>
</evidence>
<dbReference type="Pfam" id="PF02518">
    <property type="entry name" value="HATPase_c"/>
    <property type="match status" value="1"/>
</dbReference>
<reference evidence="11 12" key="1">
    <citation type="submission" date="2024-07" db="EMBL/GenBank/DDBJ databases">
        <title>Uliginosibacterium flavum JJ3220;KACC:17644.</title>
        <authorList>
            <person name="Kim M.K."/>
        </authorList>
    </citation>
    <scope>NUCLEOTIDE SEQUENCE [LARGE SCALE GENOMIC DNA]</scope>
    <source>
        <strain evidence="11 12">KACC:17644</strain>
    </source>
</reference>
<keyword evidence="12" id="KW-1185">Reference proteome</keyword>
<dbReference type="Gene3D" id="3.30.450.20">
    <property type="entry name" value="PAS domain"/>
    <property type="match status" value="1"/>
</dbReference>
<dbReference type="EMBL" id="JBEWZI010000004">
    <property type="protein sequence ID" value="MET7013707.1"/>
    <property type="molecule type" value="Genomic_DNA"/>
</dbReference>
<dbReference type="InterPro" id="IPR004358">
    <property type="entry name" value="Sig_transdc_His_kin-like_C"/>
</dbReference>
<dbReference type="InterPro" id="IPR000014">
    <property type="entry name" value="PAS"/>
</dbReference>
<comment type="catalytic activity">
    <reaction evidence="1">
        <text>ATP + protein L-histidine = ADP + protein N-phospho-L-histidine.</text>
        <dbReference type="EC" id="2.7.13.3"/>
    </reaction>
</comment>
<keyword evidence="6" id="KW-0418">Kinase</keyword>
<keyword evidence="5" id="KW-0547">Nucleotide-binding</keyword>
<dbReference type="InterPro" id="IPR003594">
    <property type="entry name" value="HATPase_dom"/>
</dbReference>
<evidence type="ECO:0000259" key="10">
    <source>
        <dbReference type="PROSITE" id="PS50112"/>
    </source>
</evidence>
<evidence type="ECO:0000256" key="3">
    <source>
        <dbReference type="ARBA" id="ARBA00022553"/>
    </source>
</evidence>
<dbReference type="InterPro" id="IPR036890">
    <property type="entry name" value="HATPase_C_sf"/>
</dbReference>
<evidence type="ECO:0000256" key="8">
    <source>
        <dbReference type="ARBA" id="ARBA00023012"/>
    </source>
</evidence>
<accession>A0ABV2TL07</accession>
<evidence type="ECO:0000313" key="11">
    <source>
        <dbReference type="EMBL" id="MET7013707.1"/>
    </source>
</evidence>
<dbReference type="CDD" id="cd00082">
    <property type="entry name" value="HisKA"/>
    <property type="match status" value="1"/>
</dbReference>
<gene>
    <name evidence="11" type="ORF">ABXR19_05870</name>
</gene>
<comment type="caution">
    <text evidence="11">The sequence shown here is derived from an EMBL/GenBank/DDBJ whole genome shotgun (WGS) entry which is preliminary data.</text>
</comment>